<dbReference type="InterPro" id="IPR039426">
    <property type="entry name" value="TonB-dep_rcpt-like"/>
</dbReference>
<dbReference type="InterPro" id="IPR010104">
    <property type="entry name" value="TonB_rcpt_bac"/>
</dbReference>
<evidence type="ECO:0008006" key="10">
    <source>
        <dbReference type="Google" id="ProtNLM"/>
    </source>
</evidence>
<organism evidence="9">
    <name type="scientific">marine sediment metagenome</name>
    <dbReference type="NCBI Taxonomy" id="412755"/>
    <lineage>
        <taxon>unclassified sequences</taxon>
        <taxon>metagenomes</taxon>
        <taxon>ecological metagenomes</taxon>
    </lineage>
</organism>
<dbReference type="InterPro" id="IPR012910">
    <property type="entry name" value="Plug_dom"/>
</dbReference>
<dbReference type="AlphaFoldDB" id="A0A0F9VJZ2"/>
<dbReference type="NCBIfam" id="TIGR01782">
    <property type="entry name" value="TonB-Xanth-Caul"/>
    <property type="match status" value="1"/>
</dbReference>
<evidence type="ECO:0000256" key="3">
    <source>
        <dbReference type="ARBA" id="ARBA00022692"/>
    </source>
</evidence>
<evidence type="ECO:0000256" key="4">
    <source>
        <dbReference type="ARBA" id="ARBA00023077"/>
    </source>
</evidence>
<dbReference type="InterPro" id="IPR037066">
    <property type="entry name" value="Plug_dom_sf"/>
</dbReference>
<keyword evidence="5" id="KW-0472">Membrane</keyword>
<dbReference type="Pfam" id="PF00593">
    <property type="entry name" value="TonB_dep_Rec_b-barrel"/>
    <property type="match status" value="1"/>
</dbReference>
<evidence type="ECO:0000256" key="2">
    <source>
        <dbReference type="ARBA" id="ARBA00022448"/>
    </source>
</evidence>
<keyword evidence="6" id="KW-0998">Cell outer membrane</keyword>
<evidence type="ECO:0000259" key="8">
    <source>
        <dbReference type="Pfam" id="PF07715"/>
    </source>
</evidence>
<dbReference type="InterPro" id="IPR000531">
    <property type="entry name" value="Beta-barrel_TonB"/>
</dbReference>
<evidence type="ECO:0000256" key="1">
    <source>
        <dbReference type="ARBA" id="ARBA00004571"/>
    </source>
</evidence>
<dbReference type="SUPFAM" id="SSF56935">
    <property type="entry name" value="Porins"/>
    <property type="match status" value="1"/>
</dbReference>
<dbReference type="Gene3D" id="2.170.130.10">
    <property type="entry name" value="TonB-dependent receptor, plug domain"/>
    <property type="match status" value="1"/>
</dbReference>
<evidence type="ECO:0000259" key="7">
    <source>
        <dbReference type="Pfam" id="PF00593"/>
    </source>
</evidence>
<feature type="domain" description="TonB-dependent receptor-like beta-barrel" evidence="7">
    <location>
        <begin position="484"/>
        <end position="823"/>
    </location>
</feature>
<dbReference type="PANTHER" id="PTHR40980">
    <property type="entry name" value="PLUG DOMAIN-CONTAINING PROTEIN"/>
    <property type="match status" value="1"/>
</dbReference>
<gene>
    <name evidence="9" type="ORF">LCGC14_0077070</name>
</gene>
<dbReference type="Gene3D" id="2.40.170.20">
    <property type="entry name" value="TonB-dependent receptor, beta-barrel domain"/>
    <property type="match status" value="1"/>
</dbReference>
<dbReference type="InterPro" id="IPR036942">
    <property type="entry name" value="Beta-barrel_TonB_sf"/>
</dbReference>
<comment type="subcellular location">
    <subcellularLocation>
        <location evidence="1">Cell outer membrane</location>
        <topology evidence="1">Multi-pass membrane protein</topology>
    </subcellularLocation>
</comment>
<evidence type="ECO:0000256" key="6">
    <source>
        <dbReference type="ARBA" id="ARBA00023237"/>
    </source>
</evidence>
<name>A0A0F9VJZ2_9ZZZZ</name>
<dbReference type="GO" id="GO:0009279">
    <property type="term" value="C:cell outer membrane"/>
    <property type="evidence" value="ECO:0007669"/>
    <property type="project" value="UniProtKB-SubCell"/>
</dbReference>
<keyword evidence="3" id="KW-0812">Transmembrane</keyword>
<proteinExistence type="predicted"/>
<accession>A0A0F9VJZ2</accession>
<dbReference type="PROSITE" id="PS52016">
    <property type="entry name" value="TONB_DEPENDENT_REC_3"/>
    <property type="match status" value="1"/>
</dbReference>
<dbReference type="EMBL" id="LAZR01000019">
    <property type="protein sequence ID" value="KKO05436.1"/>
    <property type="molecule type" value="Genomic_DNA"/>
</dbReference>
<dbReference type="Pfam" id="PF07715">
    <property type="entry name" value="Plug"/>
    <property type="match status" value="1"/>
</dbReference>
<dbReference type="CDD" id="cd01347">
    <property type="entry name" value="ligand_gated_channel"/>
    <property type="match status" value="1"/>
</dbReference>
<feature type="domain" description="TonB-dependent receptor plug" evidence="8">
    <location>
        <begin position="57"/>
        <end position="160"/>
    </location>
</feature>
<sequence>MQEFPQFTYRKLTAALMLAGLSSTGMAQSEPSAAQMETIMVFGQREAANRALGLYRESDAVANYISADDMGQFVDQNVAESLQRLPGLTISRDQGEGRFVSVRGVSAGLSTVTINGMRIGTPEDGSRAVPLDVIPSGSVDGIEVVKVPTPDMPGDAVGGAINVSSASAFDRDGRQITYRLEGSHNDLSGETSPKAQFNFSDVVDGFGGSDNIGISFGLNYLNRKLESDNIEPEYDFLEFNGEDVFTLLEVNERKYFIERERLGFNLNLEYQPDDSTRFYANTVYSEFTDAETRQRNVFVFEDATITAYDGSNVTYADMPEDSFRRRIRFRTKEQDTLAFAMGAEHDFQTWSLDYNAGISTTDERVPDEQEGRFEKTGNALDAMVQLGQGIPVYTFMENGAPAVGYLDNSLYELDRVVNEPLSVDDDDVNFALNIEVPMAFGIESLTVKTGIDGRFKDKVADVNEFEERDTPDVLLSQFTTGAPSHGLSNLGQGISSSAFVNFYNSNRSEFKARPRDVEENLALNSAQDYSAEEDVIASYMMGTWDLDRVRVIAGARVERTDYRANGNELVFDENGALSINERSVSSKYTNFLPGVHLRYEPTDNLVVRAAWSNTIARPSFSDISPRSQINREDMEIQLGNPDLDPYQSSNFDLLADWYYGNSGVISAGVFYKDIDDYIVDFSTRQNPQFVGFEVDQPVNGTKASVTGIEFNAQQGFEVFDESLIGLLAGLNLTALDTDLEINERAGESFALPEAAERSGNVYLGYENELFSTRLSVSYRDKFLSEVGDNERFDLYVAPHTQVDLTASYRFSPQFELVAEFTNLTDEALELYQGSKNYTFQFEEYGPTFAIGFKGQF</sequence>
<reference evidence="9" key="1">
    <citation type="journal article" date="2015" name="Nature">
        <title>Complex archaea that bridge the gap between prokaryotes and eukaryotes.</title>
        <authorList>
            <person name="Spang A."/>
            <person name="Saw J.H."/>
            <person name="Jorgensen S.L."/>
            <person name="Zaremba-Niedzwiedzka K."/>
            <person name="Martijn J."/>
            <person name="Lind A.E."/>
            <person name="van Eijk R."/>
            <person name="Schleper C."/>
            <person name="Guy L."/>
            <person name="Ettema T.J."/>
        </authorList>
    </citation>
    <scope>NUCLEOTIDE SEQUENCE</scope>
</reference>
<protein>
    <recommendedName>
        <fullName evidence="10">TonB-dependent receptor</fullName>
    </recommendedName>
</protein>
<keyword evidence="2" id="KW-0813">Transport</keyword>
<evidence type="ECO:0000256" key="5">
    <source>
        <dbReference type="ARBA" id="ARBA00023136"/>
    </source>
</evidence>
<keyword evidence="4" id="KW-0798">TonB box</keyword>
<evidence type="ECO:0000313" key="9">
    <source>
        <dbReference type="EMBL" id="KKO05436.1"/>
    </source>
</evidence>
<comment type="caution">
    <text evidence="9">The sequence shown here is derived from an EMBL/GenBank/DDBJ whole genome shotgun (WGS) entry which is preliminary data.</text>
</comment>
<dbReference type="PANTHER" id="PTHR40980:SF4">
    <property type="entry name" value="TONB-DEPENDENT RECEPTOR-LIKE BETA-BARREL DOMAIN-CONTAINING PROTEIN"/>
    <property type="match status" value="1"/>
</dbReference>